<dbReference type="GO" id="GO:0003700">
    <property type="term" value="F:DNA-binding transcription factor activity"/>
    <property type="evidence" value="ECO:0007669"/>
    <property type="project" value="InterPro"/>
</dbReference>
<keyword evidence="7" id="KW-1185">Reference proteome</keyword>
<dbReference type="PANTHER" id="PTHR30537">
    <property type="entry name" value="HTH-TYPE TRANSCRIPTIONAL REGULATOR"/>
    <property type="match status" value="1"/>
</dbReference>
<name>A0A4Q7VGW6_9BURK</name>
<dbReference type="RefSeq" id="WP_130433587.1">
    <property type="nucleotide sequence ID" value="NZ_SHKP01000007.1"/>
</dbReference>
<dbReference type="SUPFAM" id="SSF46785">
    <property type="entry name" value="Winged helix' DNA-binding domain"/>
    <property type="match status" value="1"/>
</dbReference>
<dbReference type="AlphaFoldDB" id="A0A4Q7VGW6"/>
<comment type="caution">
    <text evidence="6">The sequence shown here is derived from an EMBL/GenBank/DDBJ whole genome shotgun (WGS) entry which is preliminary data.</text>
</comment>
<comment type="similarity">
    <text evidence="1">Belongs to the LysR transcriptional regulatory family.</text>
</comment>
<evidence type="ECO:0000256" key="3">
    <source>
        <dbReference type="ARBA" id="ARBA00023125"/>
    </source>
</evidence>
<evidence type="ECO:0000259" key="5">
    <source>
        <dbReference type="PROSITE" id="PS50931"/>
    </source>
</evidence>
<dbReference type="CDD" id="cd08432">
    <property type="entry name" value="PBP2_GcdR_TrpI_HvrB_AmpR_like"/>
    <property type="match status" value="1"/>
</dbReference>
<dbReference type="OrthoDB" id="8688993at2"/>
<dbReference type="Gene3D" id="1.10.10.10">
    <property type="entry name" value="Winged helix-like DNA-binding domain superfamily/Winged helix DNA-binding domain"/>
    <property type="match status" value="1"/>
</dbReference>
<keyword evidence="4" id="KW-0804">Transcription</keyword>
<reference evidence="6 7" key="1">
    <citation type="submission" date="2019-02" db="EMBL/GenBank/DDBJ databases">
        <title>Genomic Encyclopedia of Type Strains, Phase IV (KMG-IV): sequencing the most valuable type-strain genomes for metagenomic binning, comparative biology and taxonomic classification.</title>
        <authorList>
            <person name="Goeker M."/>
        </authorList>
    </citation>
    <scope>NUCLEOTIDE SEQUENCE [LARGE SCALE GENOMIC DNA]</scope>
    <source>
        <strain evidence="6 7">DSM 19570</strain>
    </source>
</reference>
<sequence length="313" mass="35273">MNRNLPSLDLVRGFEAAARHLSFTKAAAELFLTQSAVSRQVQALEEQLGTPLFERRHRAIRLTAAGQELFRAASEALRVLGDSAARIRERSAARSVTVSCSIGFASLWLVPRLMDFREQHPDIDLRIDANNRLLDLERDRVEAAVRYCPPELAPPGATRLFGEQVIPVCSPALLDRPERPLRVPADLRHQVLLQYEAAETVWPTGSWRVWLEVMQQHELRPAGILEFNQYDQLIHAAVEGQGVALGVSPLVQRHIRQGRLVALFDQPGQHDQRFSSPRGYYLLLGRFGADRPEVKAFADWLLRTAERESAQQG</sequence>
<dbReference type="GO" id="GO:0043565">
    <property type="term" value="F:sequence-specific DNA binding"/>
    <property type="evidence" value="ECO:0007669"/>
    <property type="project" value="TreeGrafter"/>
</dbReference>
<dbReference type="InterPro" id="IPR036390">
    <property type="entry name" value="WH_DNA-bd_sf"/>
</dbReference>
<dbReference type="InterPro" id="IPR036388">
    <property type="entry name" value="WH-like_DNA-bd_sf"/>
</dbReference>
<dbReference type="Pfam" id="PF00126">
    <property type="entry name" value="HTH_1"/>
    <property type="match status" value="1"/>
</dbReference>
<evidence type="ECO:0000313" key="6">
    <source>
        <dbReference type="EMBL" id="RZT95293.1"/>
    </source>
</evidence>
<evidence type="ECO:0000256" key="2">
    <source>
        <dbReference type="ARBA" id="ARBA00023015"/>
    </source>
</evidence>
<dbReference type="InterPro" id="IPR005119">
    <property type="entry name" value="LysR_subst-bd"/>
</dbReference>
<proteinExistence type="inferred from homology"/>
<protein>
    <submittedName>
        <fullName evidence="6">LysR family transcriptional regulator</fullName>
    </submittedName>
</protein>
<accession>A0A4Q7VGW6</accession>
<feature type="domain" description="HTH lysR-type" evidence="5">
    <location>
        <begin position="6"/>
        <end position="63"/>
    </location>
</feature>
<keyword evidence="2" id="KW-0805">Transcription regulation</keyword>
<evidence type="ECO:0000313" key="7">
    <source>
        <dbReference type="Proteomes" id="UP000293671"/>
    </source>
</evidence>
<dbReference type="PRINTS" id="PR00039">
    <property type="entry name" value="HTHLYSR"/>
</dbReference>
<dbReference type="SUPFAM" id="SSF53850">
    <property type="entry name" value="Periplasmic binding protein-like II"/>
    <property type="match status" value="1"/>
</dbReference>
<evidence type="ECO:0000256" key="1">
    <source>
        <dbReference type="ARBA" id="ARBA00009437"/>
    </source>
</evidence>
<dbReference type="PROSITE" id="PS50931">
    <property type="entry name" value="HTH_LYSR"/>
    <property type="match status" value="1"/>
</dbReference>
<dbReference type="Proteomes" id="UP000293671">
    <property type="component" value="Unassembled WGS sequence"/>
</dbReference>
<dbReference type="InterPro" id="IPR058163">
    <property type="entry name" value="LysR-type_TF_proteobact-type"/>
</dbReference>
<dbReference type="PANTHER" id="PTHR30537:SF74">
    <property type="entry name" value="HTH-TYPE TRANSCRIPTIONAL REGULATOR TRPI"/>
    <property type="match status" value="1"/>
</dbReference>
<dbReference type="Gene3D" id="3.40.190.10">
    <property type="entry name" value="Periplasmic binding protein-like II"/>
    <property type="match status" value="2"/>
</dbReference>
<dbReference type="FunFam" id="1.10.10.10:FF:000001">
    <property type="entry name" value="LysR family transcriptional regulator"/>
    <property type="match status" value="1"/>
</dbReference>
<gene>
    <name evidence="6" type="ORF">EV670_3044</name>
</gene>
<dbReference type="GO" id="GO:0006351">
    <property type="term" value="P:DNA-templated transcription"/>
    <property type="evidence" value="ECO:0007669"/>
    <property type="project" value="TreeGrafter"/>
</dbReference>
<dbReference type="InterPro" id="IPR000847">
    <property type="entry name" value="LysR_HTH_N"/>
</dbReference>
<evidence type="ECO:0000256" key="4">
    <source>
        <dbReference type="ARBA" id="ARBA00023163"/>
    </source>
</evidence>
<organism evidence="6 7">
    <name type="scientific">Rivibacter subsaxonicus</name>
    <dbReference type="NCBI Taxonomy" id="457575"/>
    <lineage>
        <taxon>Bacteria</taxon>
        <taxon>Pseudomonadati</taxon>
        <taxon>Pseudomonadota</taxon>
        <taxon>Betaproteobacteria</taxon>
        <taxon>Burkholderiales</taxon>
        <taxon>Rivibacter</taxon>
    </lineage>
</organism>
<dbReference type="Pfam" id="PF03466">
    <property type="entry name" value="LysR_substrate"/>
    <property type="match status" value="1"/>
</dbReference>
<dbReference type="EMBL" id="SHKP01000007">
    <property type="protein sequence ID" value="RZT95293.1"/>
    <property type="molecule type" value="Genomic_DNA"/>
</dbReference>
<keyword evidence="3" id="KW-0238">DNA-binding</keyword>